<evidence type="ECO:0000259" key="9">
    <source>
        <dbReference type="Pfam" id="PF13844"/>
    </source>
</evidence>
<evidence type="ECO:0000256" key="4">
    <source>
        <dbReference type="ARBA" id="ARBA00022676"/>
    </source>
</evidence>
<dbReference type="EMBL" id="SPLM01000108">
    <property type="protein sequence ID" value="TMW60248.1"/>
    <property type="molecule type" value="Genomic_DNA"/>
</dbReference>
<protein>
    <recommendedName>
        <fullName evidence="3">protein O-GlcNAc transferase</fullName>
        <ecNumber evidence="3">2.4.1.255</ecNumber>
    </recommendedName>
</protein>
<keyword evidence="5" id="KW-0808">Transferase</keyword>
<dbReference type="Gene3D" id="3.30.720.150">
    <property type="match status" value="1"/>
</dbReference>
<evidence type="ECO:0000256" key="5">
    <source>
        <dbReference type="ARBA" id="ARBA00022679"/>
    </source>
</evidence>
<keyword evidence="11" id="KW-1185">Reference proteome</keyword>
<dbReference type="Proteomes" id="UP000794436">
    <property type="component" value="Unassembled WGS sequence"/>
</dbReference>
<proteinExistence type="inferred from homology"/>
<dbReference type="GO" id="GO:0006493">
    <property type="term" value="P:protein O-linked glycosylation"/>
    <property type="evidence" value="ECO:0007669"/>
    <property type="project" value="TreeGrafter"/>
</dbReference>
<dbReference type="Pfam" id="PF13844">
    <property type="entry name" value="Glyco_transf_41"/>
    <property type="match status" value="2"/>
</dbReference>
<dbReference type="SMART" id="SM00028">
    <property type="entry name" value="TPR"/>
    <property type="match status" value="8"/>
</dbReference>
<dbReference type="Pfam" id="PF13432">
    <property type="entry name" value="TPR_16"/>
    <property type="match status" value="1"/>
</dbReference>
<keyword evidence="6" id="KW-0677">Repeat</keyword>
<comment type="caution">
    <text evidence="10">The sequence shown here is derived from an EMBL/GenBank/DDBJ whole genome shotgun (WGS) entry which is preliminary data.</text>
</comment>
<keyword evidence="4" id="KW-0328">Glycosyltransferase</keyword>
<comment type="pathway">
    <text evidence="1">Protein modification; protein glycosylation.</text>
</comment>
<dbReference type="PROSITE" id="PS50005">
    <property type="entry name" value="TPR"/>
    <property type="match status" value="5"/>
</dbReference>
<dbReference type="Pfam" id="PF14559">
    <property type="entry name" value="TPR_19"/>
    <property type="match status" value="1"/>
</dbReference>
<dbReference type="SUPFAM" id="SSF48452">
    <property type="entry name" value="TPR-like"/>
    <property type="match status" value="2"/>
</dbReference>
<dbReference type="SUPFAM" id="SSF53756">
    <property type="entry name" value="UDP-Glycosyltransferase/glycogen phosphorylase"/>
    <property type="match status" value="1"/>
</dbReference>
<evidence type="ECO:0000313" key="11">
    <source>
        <dbReference type="Proteomes" id="UP000794436"/>
    </source>
</evidence>
<dbReference type="InterPro" id="IPR011990">
    <property type="entry name" value="TPR-like_helical_dom_sf"/>
</dbReference>
<evidence type="ECO:0000256" key="1">
    <source>
        <dbReference type="ARBA" id="ARBA00004922"/>
    </source>
</evidence>
<evidence type="ECO:0000313" key="10">
    <source>
        <dbReference type="EMBL" id="TMW60248.1"/>
    </source>
</evidence>
<evidence type="ECO:0000256" key="7">
    <source>
        <dbReference type="ARBA" id="ARBA00022803"/>
    </source>
</evidence>
<reference evidence="10" key="1">
    <citation type="submission" date="2019-03" db="EMBL/GenBank/DDBJ databases">
        <title>Long read genome sequence of the mycoparasitic Pythium oligandrum ATCC 38472 isolated from sugarbeet rhizosphere.</title>
        <authorList>
            <person name="Gaulin E."/>
        </authorList>
    </citation>
    <scope>NUCLEOTIDE SEQUENCE</scope>
    <source>
        <strain evidence="10">ATCC 38472_TT</strain>
    </source>
</reference>
<evidence type="ECO:0000256" key="2">
    <source>
        <dbReference type="ARBA" id="ARBA00005386"/>
    </source>
</evidence>
<feature type="repeat" description="TPR" evidence="8">
    <location>
        <begin position="829"/>
        <end position="862"/>
    </location>
</feature>
<evidence type="ECO:0000256" key="6">
    <source>
        <dbReference type="ARBA" id="ARBA00022737"/>
    </source>
</evidence>
<dbReference type="OrthoDB" id="9991317at2759"/>
<feature type="domain" description="O-GlcNAc transferase C-terminal" evidence="9">
    <location>
        <begin position="557"/>
        <end position="745"/>
    </location>
</feature>
<dbReference type="PANTHER" id="PTHR44998:SF1">
    <property type="entry name" value="UDP-N-ACETYLGLUCOSAMINE--PEPTIDE N-ACETYLGLUCOSAMINYLTRANSFERASE 110 KDA SUBUNIT"/>
    <property type="match status" value="1"/>
</dbReference>
<dbReference type="Pfam" id="PF13424">
    <property type="entry name" value="TPR_12"/>
    <property type="match status" value="1"/>
</dbReference>
<dbReference type="InterPro" id="IPR029489">
    <property type="entry name" value="OGT/SEC/SPY_C"/>
</dbReference>
<sequence length="1693" mass="192140">MPRALHEMASNGATLRRFHRHLRANRQFTICTSILQHWIATSAVLWLAVWPVYADQVLKVTPDNALALREAVQWYAQGQEAMENGDHTHAIDKFQRSIEAYPLAGAFNNLGMLIFQTTQDEAQALDIFRRGAGIAKETNDTQNYASTYNNLGHLIRQRNRHSIAYCLEAIEYFDEALAANPDFIDALYNKASALHAMRQNQEAERLYRRVLELNPNYVGAHLDLGSIHFARGEIDEAVHHLDAVIALATSDFALLGALNNKGHFLKANEHYVEALQVHEHAVALAPENPMALVNLVTSKRTLCLWESIEEIHERLLHSIRLELLLRPKGVSLLPYDSTLLPVPDRFRKQLAEAYSKEAEQSATLELLPPVDLGIVDALTDRPSRPLRIAYLTFDFRDHPMGHLTLGLLDTHDSSRVGSFCYSYGTNDASEWRLRAESQCDIFHDVAMVSDLEAAQRVALDQVDIVVDLMAHTRGARLGITAMKPSPIIVNYLGYPGTTGSPFTDFIMADRHIVPPEVAASTITEQVVYLPHTYQVNQYDLHIPACSEGGADCVHHRNRLRHDLPLDAIVFCNFNTIDKMEPRTFGAWMNILRRVPRSVLWLLAPSKRYAERIQSTLLDEAEAHGIHRSRIIFAERVSKREHLARITLADLFLDSFIYNAHSTAADALWANVPIVTLNGHSFPSRVAAALIRNVVNLPELIPHSVREYEDLAVLLAQEPSLLRRIRNELARLSIASPLFDTNRTTRSIEAAYDVMHDVYHRFSHQKADGNTLRFQMIIHPEASKAFTPFENTERRLTDAAQRAITMHHDGQLADAVCIYERVLRVRPDHIDALHLLGIALHQLGDHEQAIHQLTRAIDFYPEIALFRFNRAIVHMARGDTAAAISDLRDVLRLDPQHVDAFKHLTDILNDRENYQQLVEVFESHGDHFLKTAPNIPDQEREQGYLRFSYSLARLGRNEDAIELLECGRVLHPHFFRVGYNLAALYRAIGKTEAADEHQITTAFVEAQHRFHSEGRFFQKLARPPGRRVIAFYCHEYGQSWWDAWGPSSLSRGLGGSEEAVVFMTRELQKLGYWIEVYGNPPVDDMTPHRDHDVIWYPHYTYDPDDTGVDVFIAWRYHISLSLSRRSRHKFFWIHDMPSPEAQQSKLLTEFVDGIFCLSQFHASQFPPNLQHKVLVTSNALDPAYFVDGKNKPNHFVYGSSPSRGLEKLLRAWPRIRTSVSNATLTVYYGFTPAFLSWGRRNIAHFDSWKLEIDHLLTQEGVQYVGLVDHLTLARGYAAAGFYLYPTTFSETSCVSLMKAMANGAIPITSRFPMSALSETCGDFDLGPRPLAYPAIELDPTWEDLWIRSIVEAVEQEQATNELQVLRDLGIGKSVFYAYFCDQFRKKHTDMWVVAASFLGGNIHLVAVFKPGEDPVYEKPHRSQGLMHKIMEEATHANVQVVHLYDGPPSTLYSDNLTVVFTSPNEKWLRQVEKDYCTYYMPLWTLEELQEAAVDLGFSLSDSTIEERFETFGGIENMHGAIKAITSTDELRNLLSKNENSETRHRLLHYVPKENGKKGHTVLASPFVIELLSERMMTLTNNNRTNMRLIFSPIEEASGLLGHIFAVDAHTALSKTRTLQLRPLLPGLSVTSFTIQASEQVDVFEATTLSSSTITRGPYHKPKARNWESIDSFYLEKKTDLPANRKVTKAAAVEV</sequence>
<dbReference type="InterPro" id="IPR019734">
    <property type="entry name" value="TPR_rpt"/>
</dbReference>
<evidence type="ECO:0000256" key="3">
    <source>
        <dbReference type="ARBA" id="ARBA00011970"/>
    </source>
</evidence>
<dbReference type="GO" id="GO:0097363">
    <property type="term" value="F:protein O-acetylglucosaminyltransferase activity"/>
    <property type="evidence" value="ECO:0007669"/>
    <property type="project" value="UniProtKB-EC"/>
</dbReference>
<evidence type="ECO:0000256" key="8">
    <source>
        <dbReference type="PROSITE-ProRule" id="PRU00339"/>
    </source>
</evidence>
<feature type="repeat" description="TPR" evidence="8">
    <location>
        <begin position="863"/>
        <end position="896"/>
    </location>
</feature>
<name>A0A8K1CCR9_PYTOL</name>
<dbReference type="EC" id="2.4.1.255" evidence="3"/>
<organism evidence="10 11">
    <name type="scientific">Pythium oligandrum</name>
    <name type="common">Mycoparasitic fungus</name>
    <dbReference type="NCBI Taxonomy" id="41045"/>
    <lineage>
        <taxon>Eukaryota</taxon>
        <taxon>Sar</taxon>
        <taxon>Stramenopiles</taxon>
        <taxon>Oomycota</taxon>
        <taxon>Peronosporomycetes</taxon>
        <taxon>Pythiales</taxon>
        <taxon>Pythiaceae</taxon>
        <taxon>Pythium</taxon>
    </lineage>
</organism>
<feature type="repeat" description="TPR" evidence="8">
    <location>
        <begin position="184"/>
        <end position="217"/>
    </location>
</feature>
<feature type="repeat" description="TPR" evidence="8">
    <location>
        <begin position="218"/>
        <end position="251"/>
    </location>
</feature>
<gene>
    <name evidence="10" type="ORF">Poli38472_000290</name>
</gene>
<feature type="domain" description="O-GlcNAc transferase C-terminal" evidence="9">
    <location>
        <begin position="303"/>
        <end position="537"/>
    </location>
</feature>
<dbReference type="PANTHER" id="PTHR44998">
    <property type="match status" value="1"/>
</dbReference>
<dbReference type="Gene3D" id="3.40.50.2000">
    <property type="entry name" value="Glycogen Phosphorylase B"/>
    <property type="match status" value="2"/>
</dbReference>
<dbReference type="Gene3D" id="3.40.50.11380">
    <property type="match status" value="2"/>
</dbReference>
<comment type="similarity">
    <text evidence="2">Belongs to the glycosyltransferase 41 family. O-GlcNAc transferase subfamily.</text>
</comment>
<keyword evidence="7 8" id="KW-0802">TPR repeat</keyword>
<dbReference type="Gene3D" id="1.25.40.10">
    <property type="entry name" value="Tetratricopeptide repeat domain"/>
    <property type="match status" value="4"/>
</dbReference>
<accession>A0A8K1CCR9</accession>
<feature type="repeat" description="TPR" evidence="8">
    <location>
        <begin position="71"/>
        <end position="104"/>
    </location>
</feature>